<evidence type="ECO:0000313" key="2">
    <source>
        <dbReference type="Proteomes" id="UP000198480"/>
    </source>
</evidence>
<name>A0A239EIG2_9BACT</name>
<keyword evidence="2" id="KW-1185">Reference proteome</keyword>
<evidence type="ECO:0008006" key="3">
    <source>
        <dbReference type="Google" id="ProtNLM"/>
    </source>
</evidence>
<proteinExistence type="predicted"/>
<reference evidence="2" key="1">
    <citation type="submission" date="2017-06" db="EMBL/GenBank/DDBJ databases">
        <authorList>
            <person name="Varghese N."/>
            <person name="Submissions S."/>
        </authorList>
    </citation>
    <scope>NUCLEOTIDE SEQUENCE [LARGE SCALE GENOMIC DNA]</scope>
    <source>
        <strain evidence="2">5C</strain>
    </source>
</reference>
<sequence length="273" mass="31899">MNQEGNVYQNYKVGEVITPTNDNKGLPAYFLATSSRPISFHKGKIYYPTTHIDITKPILGVYDIKKNELEEYFNFPIDEFDNLDFLFEHSYSMIFMDLDSNLGTLYFSFANRNEIYKSDLTNKSLSKIILKPDLNIDFSGHFNEIFSDLRELGFSEEAKKEGRRRVDIFEKNKSFSSIFACDSLIYRILIHGKKESNTNSFNIDLCDFEVFAYNYKGELLARNVFENPHKDGSVFLVNRIENFIFKNDNMLYVGILNQNQLEDELIYKSLILK</sequence>
<evidence type="ECO:0000313" key="1">
    <source>
        <dbReference type="EMBL" id="SNS44436.1"/>
    </source>
</evidence>
<protein>
    <recommendedName>
        <fullName evidence="3">TolB-like 6-blade propeller-like</fullName>
    </recommendedName>
</protein>
<dbReference type="Proteomes" id="UP000198480">
    <property type="component" value="Unassembled WGS sequence"/>
</dbReference>
<gene>
    <name evidence="1" type="ORF">SAMN06295967_109170</name>
</gene>
<dbReference type="EMBL" id="FZOK01000009">
    <property type="protein sequence ID" value="SNS44436.1"/>
    <property type="molecule type" value="Genomic_DNA"/>
</dbReference>
<accession>A0A239EIG2</accession>
<organism evidence="1 2">
    <name type="scientific">Belliella buryatensis</name>
    <dbReference type="NCBI Taxonomy" id="1500549"/>
    <lineage>
        <taxon>Bacteria</taxon>
        <taxon>Pseudomonadati</taxon>
        <taxon>Bacteroidota</taxon>
        <taxon>Cytophagia</taxon>
        <taxon>Cytophagales</taxon>
        <taxon>Cyclobacteriaceae</taxon>
        <taxon>Belliella</taxon>
    </lineage>
</organism>
<dbReference type="AlphaFoldDB" id="A0A239EIG2"/>